<dbReference type="EMBL" id="JANDHW010000010">
    <property type="protein sequence ID" value="MCP9612488.1"/>
    <property type="molecule type" value="Genomic_DNA"/>
</dbReference>
<keyword evidence="9" id="KW-0808">Transferase</keyword>
<dbReference type="InterPro" id="IPR002656">
    <property type="entry name" value="Acyl_transf_3_dom"/>
</dbReference>
<feature type="transmembrane region" description="Helical" evidence="7">
    <location>
        <begin position="248"/>
        <end position="270"/>
    </location>
</feature>
<name>A0ABT1MLA6_9BACT</name>
<evidence type="ECO:0000256" key="1">
    <source>
        <dbReference type="ARBA" id="ARBA00004651"/>
    </source>
</evidence>
<accession>A0ABT1MLA6</accession>
<feature type="transmembrane region" description="Helical" evidence="7">
    <location>
        <begin position="156"/>
        <end position="174"/>
    </location>
</feature>
<feature type="transmembrane region" description="Helical" evidence="7">
    <location>
        <begin position="218"/>
        <end position="236"/>
    </location>
</feature>
<keyword evidence="9" id="KW-0012">Acyltransferase</keyword>
<evidence type="ECO:0000313" key="9">
    <source>
        <dbReference type="EMBL" id="MCP9612488.1"/>
    </source>
</evidence>
<evidence type="ECO:0000256" key="5">
    <source>
        <dbReference type="ARBA" id="ARBA00022989"/>
    </source>
</evidence>
<comment type="subcellular location">
    <subcellularLocation>
        <location evidence="1">Cell membrane</location>
        <topology evidence="1">Multi-pass membrane protein</topology>
    </subcellularLocation>
</comment>
<sequence length="322" mass="37287">MKGLAIIAVLFIHTGGDGTVDIACRQLYNFPVALFFFLSGYFIKDERLDIKGIKHILIPYAIWTLLYFVKTTVEGSPVTTWRVINSLFFGGAFFPLYFLIVLIELKLISPWIVRHIRKMMSVSQYTFYKDWTLLITPATLCILYIIRYYTHSQPLIYAQIFPTWFIFYYIGAIMKFGGFRGNTLTALCCTLFGLYLSIWESAYINEVLGTPSWAGSQIKFSTFFYSLSFCILLMTLHQKVKRNIIVRLGELSFGIYLLHMPMIKITNYALNGILDILHIEKFKILLVNQLSIISISLLLCYIFLIVMNKFLPGNVNRYLGFR</sequence>
<evidence type="ECO:0000256" key="7">
    <source>
        <dbReference type="SAM" id="Phobius"/>
    </source>
</evidence>
<proteinExistence type="inferred from homology"/>
<organism evidence="9 10">
    <name type="scientific">Coprobacter tertius</name>
    <dbReference type="NCBI Taxonomy" id="2944915"/>
    <lineage>
        <taxon>Bacteria</taxon>
        <taxon>Pseudomonadati</taxon>
        <taxon>Bacteroidota</taxon>
        <taxon>Bacteroidia</taxon>
        <taxon>Bacteroidales</taxon>
        <taxon>Barnesiellaceae</taxon>
        <taxon>Coprobacter</taxon>
    </lineage>
</organism>
<dbReference type="PANTHER" id="PTHR40074">
    <property type="entry name" value="O-ACETYLTRANSFERASE WECH"/>
    <property type="match status" value="1"/>
</dbReference>
<feature type="transmembrane region" description="Helical" evidence="7">
    <location>
        <begin position="181"/>
        <end position="198"/>
    </location>
</feature>
<feature type="domain" description="Acyltransferase 3" evidence="8">
    <location>
        <begin position="1"/>
        <end position="303"/>
    </location>
</feature>
<feature type="transmembrane region" description="Helical" evidence="7">
    <location>
        <begin position="290"/>
        <end position="311"/>
    </location>
</feature>
<reference evidence="9 10" key="1">
    <citation type="submission" date="2022-07" db="EMBL/GenBank/DDBJ databases">
        <title>Fecal culturing of patients with breast cancer.</title>
        <authorList>
            <person name="Teng N.M.Y."/>
            <person name="Kiu R."/>
            <person name="Evans R."/>
            <person name="Baker D.J."/>
            <person name="Zenner C."/>
            <person name="Robinson S.D."/>
            <person name="Hall L.J."/>
        </authorList>
    </citation>
    <scope>NUCLEOTIDE SEQUENCE [LARGE SCALE GENOMIC DNA]</scope>
    <source>
        <strain evidence="9 10">LH1063</strain>
    </source>
</reference>
<keyword evidence="6 7" id="KW-0472">Membrane</keyword>
<evidence type="ECO:0000313" key="10">
    <source>
        <dbReference type="Proteomes" id="UP001205603"/>
    </source>
</evidence>
<comment type="caution">
    <text evidence="9">The sequence shown here is derived from an EMBL/GenBank/DDBJ whole genome shotgun (WGS) entry which is preliminary data.</text>
</comment>
<dbReference type="PANTHER" id="PTHR40074:SF2">
    <property type="entry name" value="O-ACETYLTRANSFERASE WECH"/>
    <property type="match status" value="1"/>
</dbReference>
<dbReference type="Proteomes" id="UP001205603">
    <property type="component" value="Unassembled WGS sequence"/>
</dbReference>
<keyword evidence="5 7" id="KW-1133">Transmembrane helix</keyword>
<evidence type="ECO:0000256" key="3">
    <source>
        <dbReference type="ARBA" id="ARBA00022475"/>
    </source>
</evidence>
<evidence type="ECO:0000256" key="2">
    <source>
        <dbReference type="ARBA" id="ARBA00007400"/>
    </source>
</evidence>
<dbReference type="Pfam" id="PF01757">
    <property type="entry name" value="Acyl_transf_3"/>
    <property type="match status" value="1"/>
</dbReference>
<comment type="similarity">
    <text evidence="2">Belongs to the acyltransferase 3 family.</text>
</comment>
<evidence type="ECO:0000256" key="6">
    <source>
        <dbReference type="ARBA" id="ARBA00023136"/>
    </source>
</evidence>
<keyword evidence="3" id="KW-1003">Cell membrane</keyword>
<keyword evidence="10" id="KW-1185">Reference proteome</keyword>
<evidence type="ECO:0000259" key="8">
    <source>
        <dbReference type="Pfam" id="PF01757"/>
    </source>
</evidence>
<gene>
    <name evidence="9" type="ORF">NMU02_10335</name>
</gene>
<keyword evidence="4 7" id="KW-0812">Transmembrane</keyword>
<feature type="transmembrane region" description="Helical" evidence="7">
    <location>
        <begin position="26"/>
        <end position="43"/>
    </location>
</feature>
<protein>
    <submittedName>
        <fullName evidence="9">Acyltransferase</fullName>
    </submittedName>
</protein>
<dbReference type="GO" id="GO:0016746">
    <property type="term" value="F:acyltransferase activity"/>
    <property type="evidence" value="ECO:0007669"/>
    <property type="project" value="UniProtKB-KW"/>
</dbReference>
<feature type="transmembrane region" description="Helical" evidence="7">
    <location>
        <begin position="93"/>
        <end position="113"/>
    </location>
</feature>
<feature type="transmembrane region" description="Helical" evidence="7">
    <location>
        <begin position="55"/>
        <end position="73"/>
    </location>
</feature>
<feature type="transmembrane region" description="Helical" evidence="7">
    <location>
        <begin position="133"/>
        <end position="150"/>
    </location>
</feature>
<evidence type="ECO:0000256" key="4">
    <source>
        <dbReference type="ARBA" id="ARBA00022692"/>
    </source>
</evidence>